<feature type="compositionally biased region" description="Gly residues" evidence="3">
    <location>
        <begin position="14"/>
        <end position="55"/>
    </location>
</feature>
<dbReference type="EMBL" id="EU244383">
    <property type="protein sequence ID" value="ABY87399.1"/>
    <property type="molecule type" value="mRNA"/>
</dbReference>
<dbReference type="Gene3D" id="4.10.60.10">
    <property type="entry name" value="Zinc finger, CCHC-type"/>
    <property type="match status" value="1"/>
</dbReference>
<reference evidence="5" key="1">
    <citation type="submission" date="2007-10" db="EMBL/GenBank/DDBJ databases">
        <authorList>
            <person name="Ren H.-L."/>
            <person name="Wang K.-J."/>
            <person name="Xu D.-D."/>
            <person name="Cai L."/>
            <person name="Lin Z.-Y."/>
            <person name="Yang M."/>
            <person name="Qiao K."/>
            <person name="Zhang N."/>
        </authorList>
    </citation>
    <scope>NUCLEOTIDE SEQUENCE</scope>
</reference>
<dbReference type="InterPro" id="IPR036612">
    <property type="entry name" value="KH_dom_type_1_sf"/>
</dbReference>
<keyword evidence="2" id="KW-0694">RNA-binding</keyword>
<sequence length="178" mass="18974">MQRGFDRSDRRRGAGFGGNDGFGGHDGYGGGRVGGYGGGRDGGYGGGRDNYGGGHDGGRDGGRDGGSYQSNWNTPGGKTDIYVDQSIVGRIIGKRGQRIRDLQDQSGALIKVFSDQAEGGKVRVQLSGESQNRQAAEALIRELEEPHDRSGPQRQRNNACLQCGVDGHFARECPNPQY</sequence>
<name>B3TK70_HALDV</name>
<dbReference type="GO" id="GO:0008270">
    <property type="term" value="F:zinc ion binding"/>
    <property type="evidence" value="ECO:0007669"/>
    <property type="project" value="UniProtKB-KW"/>
</dbReference>
<dbReference type="CDD" id="cd00105">
    <property type="entry name" value="KH-I"/>
    <property type="match status" value="1"/>
</dbReference>
<dbReference type="PROSITE" id="PS50084">
    <property type="entry name" value="KH_TYPE_1"/>
    <property type="match status" value="1"/>
</dbReference>
<dbReference type="SUPFAM" id="SSF57756">
    <property type="entry name" value="Retrovirus zinc finger-like domains"/>
    <property type="match status" value="1"/>
</dbReference>
<reference evidence="5" key="2">
    <citation type="journal article" date="2008" name="Dev. Comp. Immunol.">
        <title>Identification of the up-regulated expression genes in hemocytes of variously colored abalone (Haliotis diversicolor Reeve, 1846) challenged with bacteria.</title>
        <authorList>
            <person name="Wang K.J."/>
            <person name="Ren H.L."/>
            <person name="Xu D.D."/>
            <person name="Cai L."/>
            <person name="Yang M."/>
        </authorList>
    </citation>
    <scope>NUCLEOTIDE SEQUENCE</scope>
</reference>
<dbReference type="AlphaFoldDB" id="B3TK70"/>
<dbReference type="Gene3D" id="3.30.1370.10">
    <property type="entry name" value="K Homology domain, type 1"/>
    <property type="match status" value="1"/>
</dbReference>
<accession>B3TK70</accession>
<dbReference type="SMART" id="SM00322">
    <property type="entry name" value="KH"/>
    <property type="match status" value="1"/>
</dbReference>
<proteinExistence type="evidence at transcript level"/>
<protein>
    <submittedName>
        <fullName evidence="5">Putative RNA-binding protein</fullName>
    </submittedName>
</protein>
<dbReference type="SMART" id="SM00343">
    <property type="entry name" value="ZnF_C2HC"/>
    <property type="match status" value="1"/>
</dbReference>
<dbReference type="PROSITE" id="PS50158">
    <property type="entry name" value="ZF_CCHC"/>
    <property type="match status" value="1"/>
</dbReference>
<feature type="region of interest" description="Disordered" evidence="3">
    <location>
        <begin position="1"/>
        <end position="80"/>
    </location>
</feature>
<dbReference type="InterPro" id="IPR004087">
    <property type="entry name" value="KH_dom"/>
</dbReference>
<keyword evidence="1" id="KW-0479">Metal-binding</keyword>
<dbReference type="GO" id="GO:0003723">
    <property type="term" value="F:RNA binding"/>
    <property type="evidence" value="ECO:0007669"/>
    <property type="project" value="UniProtKB-UniRule"/>
</dbReference>
<dbReference type="Pfam" id="PF00098">
    <property type="entry name" value="zf-CCHC"/>
    <property type="match status" value="1"/>
</dbReference>
<feature type="domain" description="CCHC-type" evidence="4">
    <location>
        <begin position="160"/>
        <end position="175"/>
    </location>
</feature>
<keyword evidence="1" id="KW-0862">Zinc</keyword>
<dbReference type="Pfam" id="PF00013">
    <property type="entry name" value="KH_1"/>
    <property type="match status" value="1"/>
</dbReference>
<organism evidence="5">
    <name type="scientific">Haliotis diversicolor</name>
    <name type="common">Abalone</name>
    <name type="synonym">Sulculus diversicolor</name>
    <dbReference type="NCBI Taxonomy" id="36095"/>
    <lineage>
        <taxon>Eukaryota</taxon>
        <taxon>Metazoa</taxon>
        <taxon>Spiralia</taxon>
        <taxon>Lophotrochozoa</taxon>
        <taxon>Mollusca</taxon>
        <taxon>Gastropoda</taxon>
        <taxon>Vetigastropoda</taxon>
        <taxon>Lepetellida</taxon>
        <taxon>Haliotoidea</taxon>
        <taxon>Haliotidae</taxon>
        <taxon>Haliotis</taxon>
    </lineage>
</organism>
<dbReference type="InterPro" id="IPR004088">
    <property type="entry name" value="KH_dom_type_1"/>
</dbReference>
<dbReference type="InterPro" id="IPR036875">
    <property type="entry name" value="Znf_CCHC_sf"/>
</dbReference>
<evidence type="ECO:0000256" key="3">
    <source>
        <dbReference type="SAM" id="MobiDB-lite"/>
    </source>
</evidence>
<dbReference type="InterPro" id="IPR001878">
    <property type="entry name" value="Znf_CCHC"/>
</dbReference>
<feature type="compositionally biased region" description="Basic and acidic residues" evidence="3">
    <location>
        <begin position="1"/>
        <end position="12"/>
    </location>
</feature>
<dbReference type="SUPFAM" id="SSF54791">
    <property type="entry name" value="Eukaryotic type KH-domain (KH-domain type I)"/>
    <property type="match status" value="1"/>
</dbReference>
<evidence type="ECO:0000256" key="2">
    <source>
        <dbReference type="PROSITE-ProRule" id="PRU00117"/>
    </source>
</evidence>
<feature type="compositionally biased region" description="Polar residues" evidence="3">
    <location>
        <begin position="67"/>
        <end position="76"/>
    </location>
</feature>
<evidence type="ECO:0000259" key="4">
    <source>
        <dbReference type="PROSITE" id="PS50158"/>
    </source>
</evidence>
<keyword evidence="1" id="KW-0863">Zinc-finger</keyword>
<evidence type="ECO:0000256" key="1">
    <source>
        <dbReference type="PROSITE-ProRule" id="PRU00047"/>
    </source>
</evidence>
<evidence type="ECO:0000313" key="5">
    <source>
        <dbReference type="EMBL" id="ABY87399.1"/>
    </source>
</evidence>